<evidence type="ECO:0000313" key="7">
    <source>
        <dbReference type="EMBL" id="JAC49600.1"/>
    </source>
</evidence>
<dbReference type="GO" id="GO:0090071">
    <property type="term" value="P:negative regulation of ribosome biogenesis"/>
    <property type="evidence" value="ECO:0007669"/>
    <property type="project" value="TreeGrafter"/>
</dbReference>
<evidence type="ECO:0000256" key="5">
    <source>
        <dbReference type="ARBA" id="ARBA00073331"/>
    </source>
</evidence>
<dbReference type="SUPFAM" id="SSF81301">
    <property type="entry name" value="Nucleotidyltransferase"/>
    <property type="match status" value="1"/>
</dbReference>
<dbReference type="AlphaFoldDB" id="A0A034W626"/>
<dbReference type="GO" id="GO:0017148">
    <property type="term" value="P:negative regulation of translation"/>
    <property type="evidence" value="ECO:0007669"/>
    <property type="project" value="TreeGrafter"/>
</dbReference>
<dbReference type="Pfam" id="PF02410">
    <property type="entry name" value="RsfS"/>
    <property type="match status" value="1"/>
</dbReference>
<dbReference type="GO" id="GO:0005739">
    <property type="term" value="C:mitochondrion"/>
    <property type="evidence" value="ECO:0007669"/>
    <property type="project" value="UniProtKB-SubCell"/>
</dbReference>
<evidence type="ECO:0000256" key="6">
    <source>
        <dbReference type="SAM" id="MobiDB-lite"/>
    </source>
</evidence>
<evidence type="ECO:0000256" key="2">
    <source>
        <dbReference type="ARBA" id="ARBA00010574"/>
    </source>
</evidence>
<dbReference type="EMBL" id="GAKP01009352">
    <property type="protein sequence ID" value="JAC49600.1"/>
    <property type="molecule type" value="Transcribed_RNA"/>
</dbReference>
<dbReference type="OrthoDB" id="21330at2759"/>
<dbReference type="PANTHER" id="PTHR21043:SF0">
    <property type="entry name" value="MITOCHONDRIAL ASSEMBLY OF RIBOSOMAL LARGE SUBUNIT PROTEIN 1"/>
    <property type="match status" value="1"/>
</dbReference>
<dbReference type="InterPro" id="IPR043519">
    <property type="entry name" value="NT_sf"/>
</dbReference>
<proteinExistence type="inferred from homology"/>
<evidence type="ECO:0000256" key="1">
    <source>
        <dbReference type="ARBA" id="ARBA00004173"/>
    </source>
</evidence>
<dbReference type="NCBIfam" id="TIGR00090">
    <property type="entry name" value="rsfS_iojap_ybeB"/>
    <property type="match status" value="1"/>
</dbReference>
<organism evidence="7">
    <name type="scientific">Bactrocera dorsalis</name>
    <name type="common">Oriental fruit fly</name>
    <name type="synonym">Dacus dorsalis</name>
    <dbReference type="NCBI Taxonomy" id="27457"/>
    <lineage>
        <taxon>Eukaryota</taxon>
        <taxon>Metazoa</taxon>
        <taxon>Ecdysozoa</taxon>
        <taxon>Arthropoda</taxon>
        <taxon>Hexapoda</taxon>
        <taxon>Insecta</taxon>
        <taxon>Pterygota</taxon>
        <taxon>Neoptera</taxon>
        <taxon>Endopterygota</taxon>
        <taxon>Diptera</taxon>
        <taxon>Brachycera</taxon>
        <taxon>Muscomorpha</taxon>
        <taxon>Tephritoidea</taxon>
        <taxon>Tephritidae</taxon>
        <taxon>Bactrocera</taxon>
        <taxon>Bactrocera</taxon>
    </lineage>
</organism>
<dbReference type="Gene3D" id="3.30.460.10">
    <property type="entry name" value="Beta Polymerase, domain 2"/>
    <property type="match status" value="1"/>
</dbReference>
<dbReference type="PANTHER" id="PTHR21043">
    <property type="entry name" value="IOJAP SUPERFAMILY ORTHOLOG"/>
    <property type="match status" value="1"/>
</dbReference>
<dbReference type="HAMAP" id="MF_01477">
    <property type="entry name" value="Iojap_RsfS"/>
    <property type="match status" value="1"/>
</dbReference>
<protein>
    <recommendedName>
        <fullName evidence="5">Mitochondrial assembly of ribosomal large subunit protein 1</fullName>
    </recommendedName>
</protein>
<dbReference type="FunFam" id="3.30.460.10:FF:000018">
    <property type="entry name" value="Mitochondrial assembly of ribosomal large subunit 1"/>
    <property type="match status" value="1"/>
</dbReference>
<comment type="similarity">
    <text evidence="2">Belongs to the Iojap/RsfS family.</text>
</comment>
<evidence type="ECO:0000256" key="4">
    <source>
        <dbReference type="ARBA" id="ARBA00053669"/>
    </source>
</evidence>
<name>A0A034W626_BACDO</name>
<evidence type="ECO:0000256" key="3">
    <source>
        <dbReference type="ARBA" id="ARBA00023128"/>
    </source>
</evidence>
<comment type="function">
    <text evidence="4">Required for normal mitochondrial ribosome function and mitochondrial translation. May play a role in ribosome biogenesis by preventing premature association of the 28S and 39S ribosomal subunits. Interacts with mitochondrial ribosomal protein uL14m (MRPL14), probably blocking formation of intersubunit bridge B8, preventing association of the 28S and 39S ribosomal subunits. Addition to isolated mitochondrial ribosomal subunits partially inhibits translation, probably by interfering with the association of the 28S and 39S ribosomal subunits and the formation of functional ribosomes. May also participate in the assembly and/or regulation of the stability of the large subunit of the mitochondrial ribosome. May function as a ribosomal silencing factor.</text>
</comment>
<gene>
    <name evidence="7" type="primary">MASU1</name>
</gene>
<sequence>MIKSYIFREIRYNRLNIPLLRSFNHGFTETEPQKSKGSEKEKVAPSTVNNSGPVIKHKVAGTVSHKYQIFQDTDANEIFDVEEERYRYQNEPEPKNTEHNEYLGLNLNHGKHGVYDVEDLVDVLRKENAEDVFVCSVPKDLKYVDYMVVCSGRSYRHMLAIAEFVRRIYKVKRTKGEILPKIEGENSRQWMALDLGNIALHVFSPDAREQYDLESLWAIGIEYDKETHKPQDPLVELFEKHSITLGDTHPKGTITSH</sequence>
<accession>A0A034W626</accession>
<feature type="compositionally biased region" description="Basic and acidic residues" evidence="6">
    <location>
        <begin position="31"/>
        <end position="43"/>
    </location>
</feature>
<dbReference type="InterPro" id="IPR004394">
    <property type="entry name" value="Iojap/RsfS/C7orf30"/>
</dbReference>
<feature type="region of interest" description="Disordered" evidence="6">
    <location>
        <begin position="28"/>
        <end position="51"/>
    </location>
</feature>
<reference evidence="7" key="1">
    <citation type="journal article" date="2014" name="BMC Genomics">
        <title>Characterizing the developmental transcriptome of the oriental fruit fly, Bactrocera dorsalis (Diptera: Tephritidae) through comparative genomic analysis with Drosophila melanogaster utilizing modENCODE datasets.</title>
        <authorList>
            <person name="Geib S.M."/>
            <person name="Calla B."/>
            <person name="Hall B."/>
            <person name="Hou S."/>
            <person name="Manoukis N.C."/>
        </authorList>
    </citation>
    <scope>NUCLEOTIDE SEQUENCE</scope>
    <source>
        <strain evidence="7">Punador</strain>
    </source>
</reference>
<comment type="subcellular location">
    <subcellularLocation>
        <location evidence="1">Mitochondrion</location>
    </subcellularLocation>
</comment>
<dbReference type="GO" id="GO:0043023">
    <property type="term" value="F:ribosomal large subunit binding"/>
    <property type="evidence" value="ECO:0007669"/>
    <property type="project" value="TreeGrafter"/>
</dbReference>
<keyword evidence="3" id="KW-0496">Mitochondrion</keyword>